<organism evidence="1 2">
    <name type="scientific">Coraliomargarita sinensis</name>
    <dbReference type="NCBI Taxonomy" id="2174842"/>
    <lineage>
        <taxon>Bacteria</taxon>
        <taxon>Pseudomonadati</taxon>
        <taxon>Verrucomicrobiota</taxon>
        <taxon>Opitutia</taxon>
        <taxon>Puniceicoccales</taxon>
        <taxon>Coraliomargaritaceae</taxon>
        <taxon>Coraliomargarita</taxon>
    </lineage>
</organism>
<dbReference type="InParanoid" id="A0A317ZM25"/>
<dbReference type="Proteomes" id="UP000247099">
    <property type="component" value="Unassembled WGS sequence"/>
</dbReference>
<sequence length="119" mass="13260">MNPRKLRHKLEKVSKLLVVVQKHTPGVNCVVDEEKGESGHLVLDFAGTGMSRSKMNALGKDLESRDYTFTEKRSPWLGQTTYTGRADDKPTVVLTVPINIDRLAIDDQAPEKAFSFSDS</sequence>
<reference evidence="1 2" key="1">
    <citation type="submission" date="2018-05" db="EMBL/GenBank/DDBJ databases">
        <title>Coraliomargarita sinensis sp. nov., isolated from a marine solar saltern.</title>
        <authorList>
            <person name="Zhou L.Y."/>
        </authorList>
    </citation>
    <scope>NUCLEOTIDE SEQUENCE [LARGE SCALE GENOMIC DNA]</scope>
    <source>
        <strain evidence="1 2">WN38</strain>
    </source>
</reference>
<dbReference type="OrthoDB" id="9843489at2"/>
<evidence type="ECO:0000313" key="1">
    <source>
        <dbReference type="EMBL" id="PXA05227.1"/>
    </source>
</evidence>
<accession>A0A317ZM25</accession>
<evidence type="ECO:0000313" key="2">
    <source>
        <dbReference type="Proteomes" id="UP000247099"/>
    </source>
</evidence>
<gene>
    <name evidence="1" type="ORF">DDZ13_04505</name>
</gene>
<protein>
    <submittedName>
        <fullName evidence="1">Uncharacterized protein</fullName>
    </submittedName>
</protein>
<comment type="caution">
    <text evidence="1">The sequence shown here is derived from an EMBL/GenBank/DDBJ whole genome shotgun (WGS) entry which is preliminary data.</text>
</comment>
<proteinExistence type="predicted"/>
<dbReference type="RefSeq" id="WP_110130228.1">
    <property type="nucleotide sequence ID" value="NZ_QHJQ01000002.1"/>
</dbReference>
<keyword evidence="2" id="KW-1185">Reference proteome</keyword>
<name>A0A317ZM25_9BACT</name>
<dbReference type="AlphaFoldDB" id="A0A317ZM25"/>
<dbReference type="EMBL" id="QHJQ01000002">
    <property type="protein sequence ID" value="PXA05227.1"/>
    <property type="molecule type" value="Genomic_DNA"/>
</dbReference>